<comment type="subcellular location">
    <subcellularLocation>
        <location evidence="1">Membrane</location>
        <topology evidence="1">Multi-pass membrane protein</topology>
    </subcellularLocation>
</comment>
<dbReference type="InterPro" id="IPR000791">
    <property type="entry name" value="Gpr1/Fun34/SatP-like"/>
</dbReference>
<feature type="transmembrane region" description="Helical" evidence="7">
    <location>
        <begin position="158"/>
        <end position="179"/>
    </location>
</feature>
<dbReference type="GO" id="GO:0005886">
    <property type="term" value="C:plasma membrane"/>
    <property type="evidence" value="ECO:0007669"/>
    <property type="project" value="TreeGrafter"/>
</dbReference>
<dbReference type="NCBIfam" id="NF038013">
    <property type="entry name" value="AceTr_1"/>
    <property type="match status" value="1"/>
</dbReference>
<dbReference type="GeneID" id="81431725"/>
<feature type="compositionally biased region" description="Polar residues" evidence="6">
    <location>
        <begin position="28"/>
        <end position="43"/>
    </location>
</feature>
<accession>A0A9W9HJS6</accession>
<dbReference type="RefSeq" id="XP_056538506.1">
    <property type="nucleotide sequence ID" value="XM_056692549.1"/>
</dbReference>
<feature type="region of interest" description="Disordered" evidence="6">
    <location>
        <begin position="1"/>
        <end position="43"/>
    </location>
</feature>
<feature type="transmembrane region" description="Helical" evidence="7">
    <location>
        <begin position="225"/>
        <end position="244"/>
    </location>
</feature>
<comment type="caution">
    <text evidence="8">The sequence shown here is derived from an EMBL/GenBank/DDBJ whole genome shotgun (WGS) entry which is preliminary data.</text>
</comment>
<dbReference type="OrthoDB" id="3648309at2759"/>
<feature type="transmembrane region" description="Helical" evidence="7">
    <location>
        <begin position="61"/>
        <end position="84"/>
    </location>
</feature>
<evidence type="ECO:0000256" key="2">
    <source>
        <dbReference type="ARBA" id="ARBA00005587"/>
    </source>
</evidence>
<evidence type="ECO:0000256" key="7">
    <source>
        <dbReference type="SAM" id="Phobius"/>
    </source>
</evidence>
<protein>
    <recommendedName>
        <fullName evidence="10">Gpr1 family protein</fullName>
    </recommendedName>
</protein>
<evidence type="ECO:0000256" key="3">
    <source>
        <dbReference type="ARBA" id="ARBA00022692"/>
    </source>
</evidence>
<dbReference type="InterPro" id="IPR051633">
    <property type="entry name" value="AceTr"/>
</dbReference>
<keyword evidence="9" id="KW-1185">Reference proteome</keyword>
<sequence>MAEQESSAAAADMPYNDAGNPAARKEANGTTPSRTYQPPHRTTVSQVTTPEFLKLANPGPLGLIAFAITTFVVGLLECGAGLPHSNPNGTVGPNQAAFGLVVFMGGTAQVLAGIMQFRIGNTFGTTIHCSYGAFWLSYGMFMLQYLGLEAAYKGDMRAYSFALGIYLIAWCFLTILFFIAALRTNVAILLVFFFLALAFLFLGIAEFTLTEHATASERLNKSGGAFAVICSMCAFYAGASGLMLPETTWVRFPLGEFSSSV</sequence>
<organism evidence="8 9">
    <name type="scientific">Penicillium canariense</name>
    <dbReference type="NCBI Taxonomy" id="189055"/>
    <lineage>
        <taxon>Eukaryota</taxon>
        <taxon>Fungi</taxon>
        <taxon>Dikarya</taxon>
        <taxon>Ascomycota</taxon>
        <taxon>Pezizomycotina</taxon>
        <taxon>Eurotiomycetes</taxon>
        <taxon>Eurotiomycetidae</taxon>
        <taxon>Eurotiales</taxon>
        <taxon>Aspergillaceae</taxon>
        <taxon>Penicillium</taxon>
    </lineage>
</organism>
<proteinExistence type="inferred from homology"/>
<name>A0A9W9HJS6_9EURO</name>
<gene>
    <name evidence="8" type="ORF">N7482_010425</name>
</gene>
<evidence type="ECO:0000256" key="5">
    <source>
        <dbReference type="ARBA" id="ARBA00023136"/>
    </source>
</evidence>
<evidence type="ECO:0000256" key="4">
    <source>
        <dbReference type="ARBA" id="ARBA00022989"/>
    </source>
</evidence>
<dbReference type="GO" id="GO:0015123">
    <property type="term" value="F:acetate transmembrane transporter activity"/>
    <property type="evidence" value="ECO:0007669"/>
    <property type="project" value="TreeGrafter"/>
</dbReference>
<dbReference type="EMBL" id="JAPQKN010000008">
    <property type="protein sequence ID" value="KAJ5151173.1"/>
    <property type="molecule type" value="Genomic_DNA"/>
</dbReference>
<evidence type="ECO:0008006" key="10">
    <source>
        <dbReference type="Google" id="ProtNLM"/>
    </source>
</evidence>
<feature type="transmembrane region" description="Helical" evidence="7">
    <location>
        <begin position="96"/>
        <end position="117"/>
    </location>
</feature>
<evidence type="ECO:0000256" key="1">
    <source>
        <dbReference type="ARBA" id="ARBA00004141"/>
    </source>
</evidence>
<dbReference type="AlphaFoldDB" id="A0A9W9HJS6"/>
<reference evidence="8" key="2">
    <citation type="journal article" date="2023" name="IMA Fungus">
        <title>Comparative genomic study of the Penicillium genus elucidates a diverse pangenome and 15 lateral gene transfer events.</title>
        <authorList>
            <person name="Petersen C."/>
            <person name="Sorensen T."/>
            <person name="Nielsen M.R."/>
            <person name="Sondergaard T.E."/>
            <person name="Sorensen J.L."/>
            <person name="Fitzpatrick D.A."/>
            <person name="Frisvad J.C."/>
            <person name="Nielsen K.L."/>
        </authorList>
    </citation>
    <scope>NUCLEOTIDE SEQUENCE</scope>
    <source>
        <strain evidence="8">IBT 26290</strain>
    </source>
</reference>
<evidence type="ECO:0000313" key="8">
    <source>
        <dbReference type="EMBL" id="KAJ5151173.1"/>
    </source>
</evidence>
<comment type="similarity">
    <text evidence="2">Belongs to the acetate uptake transporter (AceTr) (TC 2.A.96) family.</text>
</comment>
<feature type="transmembrane region" description="Helical" evidence="7">
    <location>
        <begin position="129"/>
        <end position="146"/>
    </location>
</feature>
<reference evidence="8" key="1">
    <citation type="submission" date="2022-11" db="EMBL/GenBank/DDBJ databases">
        <authorList>
            <person name="Petersen C."/>
        </authorList>
    </citation>
    <scope>NUCLEOTIDE SEQUENCE</scope>
    <source>
        <strain evidence="8">IBT 26290</strain>
    </source>
</reference>
<keyword evidence="4 7" id="KW-1133">Transmembrane helix</keyword>
<keyword evidence="3 7" id="KW-0812">Transmembrane</keyword>
<dbReference type="Pfam" id="PF01184">
    <property type="entry name" value="Gpr1_Fun34_YaaH"/>
    <property type="match status" value="1"/>
</dbReference>
<evidence type="ECO:0000256" key="6">
    <source>
        <dbReference type="SAM" id="MobiDB-lite"/>
    </source>
</evidence>
<dbReference type="Proteomes" id="UP001149163">
    <property type="component" value="Unassembled WGS sequence"/>
</dbReference>
<feature type="transmembrane region" description="Helical" evidence="7">
    <location>
        <begin position="186"/>
        <end position="205"/>
    </location>
</feature>
<evidence type="ECO:0000313" key="9">
    <source>
        <dbReference type="Proteomes" id="UP001149163"/>
    </source>
</evidence>
<dbReference type="PANTHER" id="PTHR31123:SF1">
    <property type="entry name" value="ACCUMULATION OF DYADS PROTEIN 2-RELATED"/>
    <property type="match status" value="1"/>
</dbReference>
<keyword evidence="5 7" id="KW-0472">Membrane</keyword>
<dbReference type="PANTHER" id="PTHR31123">
    <property type="entry name" value="ACCUMULATION OF DYADS PROTEIN 2-RELATED"/>
    <property type="match status" value="1"/>
</dbReference>